<dbReference type="Gene3D" id="3.30.300.30">
    <property type="match status" value="2"/>
</dbReference>
<gene>
    <name evidence="2" type="ORF">OBRU01_09035</name>
</gene>
<dbReference type="EMBL" id="JTDY01001219">
    <property type="protein sequence ID" value="KOB74497.1"/>
    <property type="molecule type" value="Genomic_DNA"/>
</dbReference>
<dbReference type="Proteomes" id="UP000037510">
    <property type="component" value="Unassembled WGS sequence"/>
</dbReference>
<organism evidence="2 3">
    <name type="scientific">Operophtera brumata</name>
    <name type="common">Winter moth</name>
    <name type="synonym">Phalaena brumata</name>
    <dbReference type="NCBI Taxonomy" id="104452"/>
    <lineage>
        <taxon>Eukaryota</taxon>
        <taxon>Metazoa</taxon>
        <taxon>Ecdysozoa</taxon>
        <taxon>Arthropoda</taxon>
        <taxon>Hexapoda</taxon>
        <taxon>Insecta</taxon>
        <taxon>Pterygota</taxon>
        <taxon>Neoptera</taxon>
        <taxon>Endopterygota</taxon>
        <taxon>Lepidoptera</taxon>
        <taxon>Glossata</taxon>
        <taxon>Ditrysia</taxon>
        <taxon>Geometroidea</taxon>
        <taxon>Geometridae</taxon>
        <taxon>Larentiinae</taxon>
        <taxon>Operophtera</taxon>
    </lineage>
</organism>
<protein>
    <submittedName>
        <fullName evidence="2">Luciferase</fullName>
    </submittedName>
</protein>
<keyword evidence="3" id="KW-1185">Reference proteome</keyword>
<evidence type="ECO:0000259" key="1">
    <source>
        <dbReference type="Pfam" id="PF13193"/>
    </source>
</evidence>
<proteinExistence type="predicted"/>
<sequence>MHPGVREASVVGQPDQVYGELPTAFIVPPYMQLKGGVKFIEELPKNPRGKILRQPLKDMLKEL</sequence>
<dbReference type="InterPro" id="IPR045851">
    <property type="entry name" value="AMP-bd_C_sf"/>
</dbReference>
<comment type="caution">
    <text evidence="2">The sequence shown here is derived from an EMBL/GenBank/DDBJ whole genome shotgun (WGS) entry which is preliminary data.</text>
</comment>
<name>A0A0L7LGB7_OPEBR</name>
<dbReference type="InterPro" id="IPR025110">
    <property type="entry name" value="AMP-bd_C"/>
</dbReference>
<reference evidence="2 3" key="1">
    <citation type="journal article" date="2015" name="Genome Biol. Evol.">
        <title>The genome of winter moth (Operophtera brumata) provides a genomic perspective on sexual dimorphism and phenology.</title>
        <authorList>
            <person name="Derks M.F."/>
            <person name="Smit S."/>
            <person name="Salis L."/>
            <person name="Schijlen E."/>
            <person name="Bossers A."/>
            <person name="Mateman C."/>
            <person name="Pijl A.S."/>
            <person name="de Ridder D."/>
            <person name="Groenen M.A."/>
            <person name="Visser M.E."/>
            <person name="Megens H.J."/>
        </authorList>
    </citation>
    <scope>NUCLEOTIDE SEQUENCE [LARGE SCALE GENOMIC DNA]</scope>
    <source>
        <strain evidence="2">WM2013NL</strain>
        <tissue evidence="2">Head and thorax</tissue>
    </source>
</reference>
<evidence type="ECO:0000313" key="2">
    <source>
        <dbReference type="EMBL" id="KOB74497.1"/>
    </source>
</evidence>
<dbReference type="STRING" id="104452.A0A0L7LGB7"/>
<accession>A0A0L7LGB7</accession>
<dbReference type="Pfam" id="PF13193">
    <property type="entry name" value="AMP-binding_C"/>
    <property type="match status" value="1"/>
</dbReference>
<feature type="domain" description="AMP-binding enzyme C-terminal" evidence="1">
    <location>
        <begin position="2"/>
        <end position="28"/>
    </location>
</feature>
<dbReference type="AlphaFoldDB" id="A0A0L7LGB7"/>
<dbReference type="SUPFAM" id="SSF56801">
    <property type="entry name" value="Acetyl-CoA synthetase-like"/>
    <property type="match status" value="1"/>
</dbReference>
<evidence type="ECO:0000313" key="3">
    <source>
        <dbReference type="Proteomes" id="UP000037510"/>
    </source>
</evidence>